<evidence type="ECO:0000256" key="9">
    <source>
        <dbReference type="RuleBase" id="RU361165"/>
    </source>
</evidence>
<feature type="region of interest" description="Disordered" evidence="10">
    <location>
        <begin position="515"/>
        <end position="591"/>
    </location>
</feature>
<protein>
    <recommendedName>
        <fullName evidence="9">Mitogen-activated protein kinase</fullName>
        <ecNumber evidence="9">2.7.11.24</ecNumber>
    </recommendedName>
</protein>
<accession>A0ABQ9F5K6</accession>
<dbReference type="EMBL" id="JARBDR010000440">
    <property type="protein sequence ID" value="KAJ8312650.1"/>
    <property type="molecule type" value="Genomic_DNA"/>
</dbReference>
<keyword evidence="3 8" id="KW-0547">Nucleotide-binding</keyword>
<dbReference type="Gene3D" id="1.10.510.10">
    <property type="entry name" value="Transferase(Phosphotransferase) domain 1"/>
    <property type="match status" value="1"/>
</dbReference>
<name>A0ABQ9F5K6_TEGGR</name>
<comment type="similarity">
    <text evidence="9">Belongs to the protein kinase superfamily. Ser/Thr protein kinase family. MAP kinase subfamily.</text>
</comment>
<feature type="compositionally biased region" description="Basic and acidic residues" evidence="10">
    <location>
        <begin position="548"/>
        <end position="563"/>
    </location>
</feature>
<dbReference type="InterPro" id="IPR000719">
    <property type="entry name" value="Prot_kinase_dom"/>
</dbReference>
<feature type="compositionally biased region" description="Low complexity" evidence="10">
    <location>
        <begin position="570"/>
        <end position="590"/>
    </location>
</feature>
<dbReference type="Proteomes" id="UP001217089">
    <property type="component" value="Unassembled WGS sequence"/>
</dbReference>
<feature type="binding site" evidence="8">
    <location>
        <position position="65"/>
    </location>
    <ligand>
        <name>ATP</name>
        <dbReference type="ChEBI" id="CHEBI:30616"/>
    </ligand>
</feature>
<evidence type="ECO:0000256" key="7">
    <source>
        <dbReference type="ARBA" id="ARBA00048312"/>
    </source>
</evidence>
<evidence type="ECO:0000256" key="5">
    <source>
        <dbReference type="ARBA" id="ARBA00022840"/>
    </source>
</evidence>
<evidence type="ECO:0000313" key="13">
    <source>
        <dbReference type="Proteomes" id="UP001217089"/>
    </source>
</evidence>
<dbReference type="CDD" id="cd07855">
    <property type="entry name" value="STKc_ERK5"/>
    <property type="match status" value="1"/>
</dbReference>
<reference evidence="12 13" key="1">
    <citation type="submission" date="2022-12" db="EMBL/GenBank/DDBJ databases">
        <title>Chromosome-level genome of Tegillarca granosa.</title>
        <authorList>
            <person name="Kim J."/>
        </authorList>
    </citation>
    <scope>NUCLEOTIDE SEQUENCE [LARGE SCALE GENOMIC DNA]</scope>
    <source>
        <strain evidence="12">Teg-2019</strain>
        <tissue evidence="12">Adductor muscle</tissue>
    </source>
</reference>
<evidence type="ECO:0000256" key="2">
    <source>
        <dbReference type="ARBA" id="ARBA00022679"/>
    </source>
</evidence>
<comment type="caution">
    <text evidence="12">The sequence shown here is derived from an EMBL/GenBank/DDBJ whole genome shotgun (WGS) entry which is preliminary data.</text>
</comment>
<keyword evidence="5 8" id="KW-0067">ATP-binding</keyword>
<dbReference type="PROSITE" id="PS50011">
    <property type="entry name" value="PROTEIN_KINASE_DOM"/>
    <property type="match status" value="1"/>
</dbReference>
<comment type="cofactor">
    <cofactor evidence="9">
        <name>Mg(2+)</name>
        <dbReference type="ChEBI" id="CHEBI:18420"/>
    </cofactor>
</comment>
<keyword evidence="9" id="KW-0460">Magnesium</keyword>
<comment type="catalytic activity">
    <reaction evidence="7">
        <text>L-seryl-[protein] + ATP = O-phospho-L-seryl-[protein] + ADP + H(+)</text>
        <dbReference type="Rhea" id="RHEA:17989"/>
        <dbReference type="Rhea" id="RHEA-COMP:9863"/>
        <dbReference type="Rhea" id="RHEA-COMP:11604"/>
        <dbReference type="ChEBI" id="CHEBI:15378"/>
        <dbReference type="ChEBI" id="CHEBI:29999"/>
        <dbReference type="ChEBI" id="CHEBI:30616"/>
        <dbReference type="ChEBI" id="CHEBI:83421"/>
        <dbReference type="ChEBI" id="CHEBI:456216"/>
        <dbReference type="EC" id="2.7.11.24"/>
    </reaction>
</comment>
<dbReference type="Pfam" id="PF00069">
    <property type="entry name" value="Pkinase"/>
    <property type="match status" value="1"/>
</dbReference>
<dbReference type="InterPro" id="IPR003527">
    <property type="entry name" value="MAP_kinase_CS"/>
</dbReference>
<feature type="compositionally biased region" description="Polar residues" evidence="10">
    <location>
        <begin position="647"/>
        <end position="664"/>
    </location>
</feature>
<dbReference type="PROSITE" id="PS00107">
    <property type="entry name" value="PROTEIN_KINASE_ATP"/>
    <property type="match status" value="1"/>
</dbReference>
<feature type="region of interest" description="Disordered" evidence="10">
    <location>
        <begin position="438"/>
        <end position="491"/>
    </location>
</feature>
<proteinExistence type="inferred from homology"/>
<dbReference type="EC" id="2.7.11.24" evidence="9"/>
<evidence type="ECO:0000256" key="3">
    <source>
        <dbReference type="ARBA" id="ARBA00022741"/>
    </source>
</evidence>
<evidence type="ECO:0000256" key="4">
    <source>
        <dbReference type="ARBA" id="ARBA00022777"/>
    </source>
</evidence>
<dbReference type="InterPro" id="IPR011009">
    <property type="entry name" value="Kinase-like_dom_sf"/>
</dbReference>
<dbReference type="InterPro" id="IPR050117">
    <property type="entry name" value="MAPK"/>
</dbReference>
<dbReference type="SUPFAM" id="SSF56112">
    <property type="entry name" value="Protein kinase-like (PK-like)"/>
    <property type="match status" value="1"/>
</dbReference>
<dbReference type="SMART" id="SM00220">
    <property type="entry name" value="S_TKc"/>
    <property type="match status" value="1"/>
</dbReference>
<feature type="compositionally biased region" description="Basic and acidic residues" evidence="10">
    <location>
        <begin position="515"/>
        <end position="527"/>
    </location>
</feature>
<dbReference type="InterPro" id="IPR017441">
    <property type="entry name" value="Protein_kinase_ATP_BS"/>
</dbReference>
<evidence type="ECO:0000313" key="12">
    <source>
        <dbReference type="EMBL" id="KAJ8312650.1"/>
    </source>
</evidence>
<keyword evidence="2 9" id="KW-0808">Transferase</keyword>
<comment type="activity regulation">
    <text evidence="9">Activated by threonine and tyrosine phosphorylation.</text>
</comment>
<evidence type="ECO:0000259" key="11">
    <source>
        <dbReference type="PROSITE" id="PS50011"/>
    </source>
</evidence>
<keyword evidence="4 9" id="KW-0418">Kinase</keyword>
<keyword evidence="1 9" id="KW-0723">Serine/threonine-protein kinase</keyword>
<keyword evidence="13" id="KW-1185">Reference proteome</keyword>
<organism evidence="12 13">
    <name type="scientific">Tegillarca granosa</name>
    <name type="common">Malaysian cockle</name>
    <name type="synonym">Anadara granosa</name>
    <dbReference type="NCBI Taxonomy" id="220873"/>
    <lineage>
        <taxon>Eukaryota</taxon>
        <taxon>Metazoa</taxon>
        <taxon>Spiralia</taxon>
        <taxon>Lophotrochozoa</taxon>
        <taxon>Mollusca</taxon>
        <taxon>Bivalvia</taxon>
        <taxon>Autobranchia</taxon>
        <taxon>Pteriomorphia</taxon>
        <taxon>Arcoida</taxon>
        <taxon>Arcoidea</taxon>
        <taxon>Arcidae</taxon>
        <taxon>Tegillarca</taxon>
    </lineage>
</organism>
<feature type="compositionally biased region" description="Basic and acidic residues" evidence="10">
    <location>
        <begin position="447"/>
        <end position="491"/>
    </location>
</feature>
<dbReference type="Gene3D" id="3.30.200.20">
    <property type="entry name" value="Phosphorylase Kinase, domain 1"/>
    <property type="match status" value="1"/>
</dbReference>
<evidence type="ECO:0000256" key="6">
    <source>
        <dbReference type="ARBA" id="ARBA00047592"/>
    </source>
</evidence>
<feature type="region of interest" description="Disordered" evidence="10">
    <location>
        <begin position="643"/>
        <end position="664"/>
    </location>
</feature>
<gene>
    <name evidence="12" type="ORF">KUTeg_010023</name>
</gene>
<feature type="region of interest" description="Disordered" evidence="10">
    <location>
        <begin position="381"/>
        <end position="406"/>
    </location>
</feature>
<sequence length="762" mass="86189">MTTPQERNKEIFKKNLAALRKKSLEVKFDLEGTDYIPLENIGIGAYGVVCSAIHSKSKDRVAIKKIPRIFDVEKIAKRTYREIKILKHFKHDNIISIRELLKPKESIKEFKDIYVVFDLMESDLHKIIYSEQELSEEHARYFLYQLLRGLKYIHSSNVIHRDLKPSNLLVNEDCQLRIGDFGMARGNSSSPDDPNHFMTQYVATRWYRAPEIMLSLVEYGMGVDMWSVGCIFAEMLGRKHLFPGKDYISQIKLIVGVLGSPDQKLLKLCQSDIIKKFILQLGQKQAIAWSTLFPNASRKAVNLISKMLVLHPGERITVDDALKHPYLSKYHDPDDEPICVPAFNFDFENEEMDRNKLREVIWKEIMEYHEPRTPTLSFSACLRPVPNASSTHPPPSGEEGQPNTEGEIKNNAVQEGLQVVPSVEVTCEETFKKPFDINKSQSPVTVDTKKVETSDIEMHSAKTVDSKTEKEAELKVKSQTDSKKGDNKYQETKMISSDTKALIKAALLNSNFKKRTESVGEVDDKPKPVTAAQRQREREEKRRKKKEKSLEKMKKQKEKKDGKTGLNIVNLPQPGSLLSQSSSLNQSQQSYHGNNMAVENSNQMQMHLIGSGMQQTTSVTNEHQNHQNVSNNHQVQSNNSQFPVVSGCSQRQMPSTSSQNMPYNPTTTQPDLISILSKQFSRSQVEDPCPPALALTPRGTGAGYGVGMDLDISRVEPSPLSSSLLVDWMEVTGDLNIDLEALEQELQSPMTLSYSDLSLYPS</sequence>
<dbReference type="PROSITE" id="PS00108">
    <property type="entry name" value="PROTEIN_KINASE_ST"/>
    <property type="match status" value="1"/>
</dbReference>
<evidence type="ECO:0000256" key="1">
    <source>
        <dbReference type="ARBA" id="ARBA00022527"/>
    </source>
</evidence>
<dbReference type="PANTHER" id="PTHR24055">
    <property type="entry name" value="MITOGEN-ACTIVATED PROTEIN KINASE"/>
    <property type="match status" value="1"/>
</dbReference>
<dbReference type="InterPro" id="IPR008271">
    <property type="entry name" value="Ser/Thr_kinase_AS"/>
</dbReference>
<evidence type="ECO:0000256" key="8">
    <source>
        <dbReference type="PROSITE-ProRule" id="PRU10141"/>
    </source>
</evidence>
<comment type="catalytic activity">
    <reaction evidence="6 9">
        <text>L-threonyl-[protein] + ATP = O-phospho-L-threonyl-[protein] + ADP + H(+)</text>
        <dbReference type="Rhea" id="RHEA:46608"/>
        <dbReference type="Rhea" id="RHEA-COMP:11060"/>
        <dbReference type="Rhea" id="RHEA-COMP:11605"/>
        <dbReference type="ChEBI" id="CHEBI:15378"/>
        <dbReference type="ChEBI" id="CHEBI:30013"/>
        <dbReference type="ChEBI" id="CHEBI:30616"/>
        <dbReference type="ChEBI" id="CHEBI:61977"/>
        <dbReference type="ChEBI" id="CHEBI:456216"/>
        <dbReference type="EC" id="2.7.11.24"/>
    </reaction>
</comment>
<feature type="domain" description="Protein kinase" evidence="11">
    <location>
        <begin position="35"/>
        <end position="327"/>
    </location>
</feature>
<evidence type="ECO:0000256" key="10">
    <source>
        <dbReference type="SAM" id="MobiDB-lite"/>
    </source>
</evidence>
<dbReference type="PROSITE" id="PS01351">
    <property type="entry name" value="MAPK"/>
    <property type="match status" value="1"/>
</dbReference>